<evidence type="ECO:0000313" key="1">
    <source>
        <dbReference type="EMBL" id="RSK33930.1"/>
    </source>
</evidence>
<keyword evidence="2" id="KW-1185">Reference proteome</keyword>
<dbReference type="RefSeq" id="WP_125429067.1">
    <property type="nucleotide sequence ID" value="NZ_RWIS01000005.1"/>
</dbReference>
<proteinExistence type="predicted"/>
<name>A0A428JLG9_9BACT</name>
<protein>
    <submittedName>
        <fullName evidence="1">Uncharacterized protein</fullName>
    </submittedName>
</protein>
<reference evidence="1 2" key="1">
    <citation type="submission" date="2018-12" db="EMBL/GenBank/DDBJ databases">
        <authorList>
            <person name="Feng G."/>
            <person name="Zhu H."/>
        </authorList>
    </citation>
    <scope>NUCLEOTIDE SEQUENCE [LARGE SCALE GENOMIC DNA]</scope>
    <source>
        <strain evidence="1 2">9PBR-2</strain>
    </source>
</reference>
<dbReference type="AlphaFoldDB" id="A0A428JLG9"/>
<accession>A0A428JLG9</accession>
<organism evidence="1 2">
    <name type="scientific">Hymenobacter metallilatus</name>
    <dbReference type="NCBI Taxonomy" id="2493666"/>
    <lineage>
        <taxon>Bacteria</taxon>
        <taxon>Pseudomonadati</taxon>
        <taxon>Bacteroidota</taxon>
        <taxon>Cytophagia</taxon>
        <taxon>Cytophagales</taxon>
        <taxon>Hymenobacteraceae</taxon>
        <taxon>Hymenobacter</taxon>
    </lineage>
</organism>
<evidence type="ECO:0000313" key="2">
    <source>
        <dbReference type="Proteomes" id="UP000280066"/>
    </source>
</evidence>
<dbReference type="Proteomes" id="UP000280066">
    <property type="component" value="Unassembled WGS sequence"/>
</dbReference>
<gene>
    <name evidence="1" type="ORF">EI290_09500</name>
</gene>
<sequence length="76" mass="8244">MITLSKSIDHARRETTITATDAAGRYLCSETWSGTGSRVAVALAQHVRTSAEQLQRRQNIATAASVSEARQLSSRL</sequence>
<comment type="caution">
    <text evidence="1">The sequence shown here is derived from an EMBL/GenBank/DDBJ whole genome shotgun (WGS) entry which is preliminary data.</text>
</comment>
<dbReference type="OrthoDB" id="9892239at2"/>
<dbReference type="EMBL" id="RWIS01000005">
    <property type="protein sequence ID" value="RSK33930.1"/>
    <property type="molecule type" value="Genomic_DNA"/>
</dbReference>